<dbReference type="InterPro" id="IPR018631">
    <property type="entry name" value="AAA-ATPase-like_dom"/>
</dbReference>
<reference evidence="2 3" key="1">
    <citation type="submission" date="2017-10" db="EMBL/GenBank/DDBJ databases">
        <title>Extensive intraspecific genome diversity in a model arbuscular mycorrhizal fungus.</title>
        <authorList>
            <person name="Chen E.C.H."/>
            <person name="Morin E."/>
            <person name="Baudet D."/>
            <person name="Noel J."/>
            <person name="Ndikumana S."/>
            <person name="Charron P."/>
            <person name="St-Onge C."/>
            <person name="Giorgi J."/>
            <person name="Grigoriev I.V."/>
            <person name="Roux C."/>
            <person name="Martin F.M."/>
            <person name="Corradi N."/>
        </authorList>
    </citation>
    <scope>NUCLEOTIDE SEQUENCE [LARGE SCALE GENOMIC DNA]</scope>
    <source>
        <strain evidence="2 3">A1</strain>
    </source>
</reference>
<proteinExistence type="predicted"/>
<evidence type="ECO:0000313" key="2">
    <source>
        <dbReference type="EMBL" id="PKC58289.1"/>
    </source>
</evidence>
<dbReference type="VEuPathDB" id="FungiDB:RhiirA1_427864"/>
<accession>A0A2N0R4T0</accession>
<feature type="domain" description="AAA-ATPase-like" evidence="1">
    <location>
        <begin position="183"/>
        <end position="411"/>
    </location>
</feature>
<dbReference type="InterPro" id="IPR012547">
    <property type="entry name" value="PDDEXK_9"/>
</dbReference>
<dbReference type="VEuPathDB" id="FungiDB:FUN_017219"/>
<dbReference type="InterPro" id="IPR027417">
    <property type="entry name" value="P-loop_NTPase"/>
</dbReference>
<comment type="caution">
    <text evidence="2">The sequence shown here is derived from an EMBL/GenBank/DDBJ whole genome shotgun (WGS) entry which is preliminary data.</text>
</comment>
<organism evidence="2 3">
    <name type="scientific">Rhizophagus irregularis</name>
    <dbReference type="NCBI Taxonomy" id="588596"/>
    <lineage>
        <taxon>Eukaryota</taxon>
        <taxon>Fungi</taxon>
        <taxon>Fungi incertae sedis</taxon>
        <taxon>Mucoromycota</taxon>
        <taxon>Glomeromycotina</taxon>
        <taxon>Glomeromycetes</taxon>
        <taxon>Glomerales</taxon>
        <taxon>Glomeraceae</taxon>
        <taxon>Rhizophagus</taxon>
    </lineage>
</organism>
<dbReference type="AlphaFoldDB" id="A0A2N0R4T0"/>
<gene>
    <name evidence="2" type="ORF">RhiirA1_427864</name>
</gene>
<dbReference type="Gene3D" id="3.40.50.300">
    <property type="entry name" value="P-loop containing nucleotide triphosphate hydrolases"/>
    <property type="match status" value="1"/>
</dbReference>
<evidence type="ECO:0000259" key="1">
    <source>
        <dbReference type="Pfam" id="PF09820"/>
    </source>
</evidence>
<dbReference type="VEuPathDB" id="FungiDB:RhiirFUN_015013"/>
<name>A0A2N0R4T0_9GLOM</name>
<dbReference type="EMBL" id="LLXH01001579">
    <property type="protein sequence ID" value="PKC58289.1"/>
    <property type="molecule type" value="Genomic_DNA"/>
</dbReference>
<dbReference type="Proteomes" id="UP000232688">
    <property type="component" value="Unassembled WGS sequence"/>
</dbReference>
<reference evidence="2 3" key="2">
    <citation type="submission" date="2017-10" db="EMBL/GenBank/DDBJ databases">
        <title>Genome analyses suggest a sexual origin of heterokaryosis in a supposedly ancient asexual fungus.</title>
        <authorList>
            <person name="Corradi N."/>
            <person name="Sedzielewska K."/>
            <person name="Noel J."/>
            <person name="Charron P."/>
            <person name="Farinelli L."/>
            <person name="Marton T."/>
            <person name="Kruger M."/>
            <person name="Pelin A."/>
            <person name="Brachmann A."/>
            <person name="Corradi N."/>
        </authorList>
    </citation>
    <scope>NUCLEOTIDE SEQUENCE [LARGE SCALE GENOMIC DNA]</scope>
    <source>
        <strain evidence="2 3">A1</strain>
    </source>
</reference>
<dbReference type="PANTHER" id="PTHR34825:SF1">
    <property type="entry name" value="AAA-ATPASE-LIKE DOMAIN-CONTAINING PROTEIN"/>
    <property type="match status" value="1"/>
</dbReference>
<dbReference type="PANTHER" id="PTHR34825">
    <property type="entry name" value="CONSERVED PROTEIN, WITH A WEAK D-GALACTARATE DEHYDRATASE/ALTRONATE HYDROLASE DOMAIN"/>
    <property type="match status" value="1"/>
</dbReference>
<protein>
    <submittedName>
        <fullName evidence="2">DUF1703-domain-containing protein</fullName>
    </submittedName>
</protein>
<evidence type="ECO:0000313" key="3">
    <source>
        <dbReference type="Proteomes" id="UP000232688"/>
    </source>
</evidence>
<dbReference type="Pfam" id="PF08011">
    <property type="entry name" value="PDDEXK_9"/>
    <property type="match status" value="1"/>
</dbReference>
<dbReference type="Pfam" id="PF09820">
    <property type="entry name" value="AAA-ATPase_like"/>
    <property type="match status" value="1"/>
</dbReference>
<sequence>MDISFKLYILSSNGPQVYAVNICKDDKNKDRYAILDNTNVSLHLLEVLHLRDHVCSIKGVGDSDKNNLKLWKVIGVKSKDIKEQNISTEEDIVQKLRGKEMELEEPFSTYFQDELDNKNKSGSSIITIITDTDYYPPKKRPKIIKALEGEDVSSMTWSDKSEAFQSVLDEPPIIINNGVYSLGESEFEKFVTSGTFVDKSLFIMEFMIFGKRANLIIRPRRFGKSTNLSMLETFLSTDYPPLNYVPDVKTSLFGNLKVARFEWFAKLYYKQWPVIHISFKDLRSKSWEIMQEDIEERISVLYEEHKYLIDSFSLPEDMNMKDNFIKVLRKETKDSASWTYALSNLARYLNKCFGKSSIILIDEYDWPMENARGFYDNVHDFFKTMYSSVAKENTYVDKVLFVGILPLGQTSFLSGFNNVVVYPMHEKPSCSGRAIFSDTFGFTENEIKYLLEEKKQNEKLDELRLYYNGYRTSTEVHIYNPHSVISCLDKDEIDNYWINSGSTNTLVEMLKKCGSGVKDRLENIIHSHSFCKDKDVVESVGQDESVVSLDVELMPYLRYNDLDTKPEINSLCTLLYYSGYLTMVPGSLVGHTVKNVKLVIPNREVACQWILWIFEVIGMEYAKTNKIYESLFKKDIATFCNKFPSLYMEVVSCFDIADLKRGKLYETWYHIFVLGALAMYHGVEYRVESNREAGVGRPDVRIIPIIQNKTVSITYEFKRSDAVDFHIMKQDTTDALNQIFDKGYRMSLPDHVKEIVEVGIAFCDKVAFVSARCLKRNKEGITTNEDWTVVSEWETGKVK</sequence>
<dbReference type="SUPFAM" id="SSF52540">
    <property type="entry name" value="P-loop containing nucleoside triphosphate hydrolases"/>
    <property type="match status" value="1"/>
</dbReference>